<feature type="domain" description="NAD(P)-binding" evidence="1">
    <location>
        <begin position="13"/>
        <end position="205"/>
    </location>
</feature>
<keyword evidence="3" id="KW-1185">Reference proteome</keyword>
<dbReference type="Gene3D" id="3.40.50.720">
    <property type="entry name" value="NAD(P)-binding Rossmann-like Domain"/>
    <property type="match status" value="1"/>
</dbReference>
<dbReference type="Proteomes" id="UP000424462">
    <property type="component" value="Chromosome"/>
</dbReference>
<proteinExistence type="predicted"/>
<dbReference type="PANTHER" id="PTHR15020">
    <property type="entry name" value="FLAVIN REDUCTASE-RELATED"/>
    <property type="match status" value="1"/>
</dbReference>
<dbReference type="Pfam" id="PF13460">
    <property type="entry name" value="NAD_binding_10"/>
    <property type="match status" value="1"/>
</dbReference>
<protein>
    <recommendedName>
        <fullName evidence="1">NAD(P)-binding domain-containing protein</fullName>
    </recommendedName>
</protein>
<dbReference type="KEGG" id="cok:COCCU_07570"/>
<dbReference type="RefSeq" id="WP_156230941.1">
    <property type="nucleotide sequence ID" value="NZ_CP046455.1"/>
</dbReference>
<evidence type="ECO:0000313" key="2">
    <source>
        <dbReference type="EMBL" id="QGU07447.1"/>
    </source>
</evidence>
<reference evidence="2 3" key="1">
    <citation type="submission" date="2019-11" db="EMBL/GenBank/DDBJ databases">
        <title>Complete genome sequence of Corynebacterium kalinowskii 1959, a novel Corynebacterium species isolated from soil of a small paddock in Vilsendorf, Germany.</title>
        <authorList>
            <person name="Schaffert L."/>
            <person name="Ruwe M."/>
            <person name="Milse J."/>
            <person name="Hanuschka K."/>
            <person name="Ortseifen V."/>
            <person name="Droste J."/>
            <person name="Brandt D."/>
            <person name="Schlueter L."/>
            <person name="Kutter Y."/>
            <person name="Vinke S."/>
            <person name="Viehoefer P."/>
            <person name="Jacob L."/>
            <person name="Luebke N.-C."/>
            <person name="Schulte-Berndt E."/>
            <person name="Hain C."/>
            <person name="Linder M."/>
            <person name="Schmidt P."/>
            <person name="Wollenschlaeger L."/>
            <person name="Luttermann T."/>
            <person name="Thieme E."/>
            <person name="Hassa J."/>
            <person name="Haak M."/>
            <person name="Wittchen M."/>
            <person name="Mentz A."/>
            <person name="Persicke M."/>
            <person name="Busche T."/>
            <person name="Ruckert C."/>
        </authorList>
    </citation>
    <scope>NUCLEOTIDE SEQUENCE [LARGE SCALE GENOMIC DNA]</scope>
    <source>
        <strain evidence="2 3">2039</strain>
    </source>
</reference>
<sequence length="228" mass="24993">MADKKSKKVLIIGGHGRVALIATPKLIAAGHDVTSVIRNPNHVSDIEAIGATPLVRDIIGLEVETWEQRLTQYDVVIWAAGHGDRDSVEGTYAVDRDAALTSLEAMRNLLARGEHVPRYLMVSFLGSLNLQVDPEDSFYAYAESKKQVDRELLAAEDLDGLILAPGQLTMDDSPGGGTLLDPENESPWERKTSRYLVAEVITEMVGREELPEKKVLAFTDGKTPPSEF</sequence>
<evidence type="ECO:0000259" key="1">
    <source>
        <dbReference type="Pfam" id="PF13460"/>
    </source>
</evidence>
<organism evidence="2 3">
    <name type="scientific">Corynebacterium occultum</name>
    <dbReference type="NCBI Taxonomy" id="2675219"/>
    <lineage>
        <taxon>Bacteria</taxon>
        <taxon>Bacillati</taxon>
        <taxon>Actinomycetota</taxon>
        <taxon>Actinomycetes</taxon>
        <taxon>Mycobacteriales</taxon>
        <taxon>Corynebacteriaceae</taxon>
        <taxon>Corynebacterium</taxon>
    </lineage>
</organism>
<accession>A0A6B8W641</accession>
<dbReference type="PANTHER" id="PTHR15020:SF50">
    <property type="entry name" value="UPF0659 PROTEIN YMR090W"/>
    <property type="match status" value="1"/>
</dbReference>
<dbReference type="SUPFAM" id="SSF51735">
    <property type="entry name" value="NAD(P)-binding Rossmann-fold domains"/>
    <property type="match status" value="1"/>
</dbReference>
<dbReference type="EMBL" id="CP046455">
    <property type="protein sequence ID" value="QGU07447.1"/>
    <property type="molecule type" value="Genomic_DNA"/>
</dbReference>
<evidence type="ECO:0000313" key="3">
    <source>
        <dbReference type="Proteomes" id="UP000424462"/>
    </source>
</evidence>
<dbReference type="InterPro" id="IPR016040">
    <property type="entry name" value="NAD(P)-bd_dom"/>
</dbReference>
<name>A0A6B8W641_9CORY</name>
<dbReference type="AlphaFoldDB" id="A0A6B8W641"/>
<gene>
    <name evidence="2" type="ORF">COCCU_07570</name>
</gene>
<dbReference type="InterPro" id="IPR036291">
    <property type="entry name" value="NAD(P)-bd_dom_sf"/>
</dbReference>